<evidence type="ECO:0000313" key="3">
    <source>
        <dbReference type="Proteomes" id="UP000314294"/>
    </source>
</evidence>
<dbReference type="EMBL" id="SRLO01000056">
    <property type="protein sequence ID" value="TNN80246.1"/>
    <property type="molecule type" value="Genomic_DNA"/>
</dbReference>
<feature type="signal peptide" evidence="1">
    <location>
        <begin position="1"/>
        <end position="20"/>
    </location>
</feature>
<comment type="caution">
    <text evidence="2">The sequence shown here is derived from an EMBL/GenBank/DDBJ whole genome shotgun (WGS) entry which is preliminary data.</text>
</comment>
<sequence>MAEEVCNVLIVLLYLCLENAEVPDDSALADPSHVISAWIWIRETQEGGQTTGRCFDGRRAPASD</sequence>
<evidence type="ECO:0000313" key="2">
    <source>
        <dbReference type="EMBL" id="TNN80246.1"/>
    </source>
</evidence>
<gene>
    <name evidence="2" type="ORF">EYF80_009571</name>
</gene>
<dbReference type="Proteomes" id="UP000314294">
    <property type="component" value="Unassembled WGS sequence"/>
</dbReference>
<proteinExistence type="predicted"/>
<keyword evidence="3" id="KW-1185">Reference proteome</keyword>
<accession>A0A4Z2IQV9</accession>
<evidence type="ECO:0000256" key="1">
    <source>
        <dbReference type="SAM" id="SignalP"/>
    </source>
</evidence>
<evidence type="ECO:0008006" key="4">
    <source>
        <dbReference type="Google" id="ProtNLM"/>
    </source>
</evidence>
<reference evidence="2 3" key="1">
    <citation type="submission" date="2019-03" db="EMBL/GenBank/DDBJ databases">
        <title>First draft genome of Liparis tanakae, snailfish: a comprehensive survey of snailfish specific genes.</title>
        <authorList>
            <person name="Kim W."/>
            <person name="Song I."/>
            <person name="Jeong J.-H."/>
            <person name="Kim D."/>
            <person name="Kim S."/>
            <person name="Ryu S."/>
            <person name="Song J.Y."/>
            <person name="Lee S.K."/>
        </authorList>
    </citation>
    <scope>NUCLEOTIDE SEQUENCE [LARGE SCALE GENOMIC DNA]</scope>
    <source>
        <tissue evidence="2">Muscle</tissue>
    </source>
</reference>
<keyword evidence="1" id="KW-0732">Signal</keyword>
<name>A0A4Z2IQV9_9TELE</name>
<feature type="chain" id="PRO_5021328939" description="Secreted protein" evidence="1">
    <location>
        <begin position="21"/>
        <end position="64"/>
    </location>
</feature>
<protein>
    <recommendedName>
        <fullName evidence="4">Secreted protein</fullName>
    </recommendedName>
</protein>
<organism evidence="2 3">
    <name type="scientific">Liparis tanakae</name>
    <name type="common">Tanaka's snailfish</name>
    <dbReference type="NCBI Taxonomy" id="230148"/>
    <lineage>
        <taxon>Eukaryota</taxon>
        <taxon>Metazoa</taxon>
        <taxon>Chordata</taxon>
        <taxon>Craniata</taxon>
        <taxon>Vertebrata</taxon>
        <taxon>Euteleostomi</taxon>
        <taxon>Actinopterygii</taxon>
        <taxon>Neopterygii</taxon>
        <taxon>Teleostei</taxon>
        <taxon>Neoteleostei</taxon>
        <taxon>Acanthomorphata</taxon>
        <taxon>Eupercaria</taxon>
        <taxon>Perciformes</taxon>
        <taxon>Cottioidei</taxon>
        <taxon>Cottales</taxon>
        <taxon>Liparidae</taxon>
        <taxon>Liparis</taxon>
    </lineage>
</organism>
<dbReference type="AlphaFoldDB" id="A0A4Z2IQV9"/>